<dbReference type="AlphaFoldDB" id="A0A392UIS2"/>
<dbReference type="Proteomes" id="UP000265520">
    <property type="component" value="Unassembled WGS sequence"/>
</dbReference>
<reference evidence="2 3" key="1">
    <citation type="journal article" date="2018" name="Front. Plant Sci.">
        <title>Red Clover (Trifolium pratense) and Zigzag Clover (T. medium) - A Picture of Genomic Similarities and Differences.</title>
        <authorList>
            <person name="Dluhosova J."/>
            <person name="Istvanek J."/>
            <person name="Nedelnik J."/>
            <person name="Repkova J."/>
        </authorList>
    </citation>
    <scope>NUCLEOTIDE SEQUENCE [LARGE SCALE GENOMIC DNA]</scope>
    <source>
        <strain evidence="3">cv. 10/8</strain>
        <tissue evidence="2">Leaf</tissue>
    </source>
</reference>
<evidence type="ECO:0000313" key="2">
    <source>
        <dbReference type="EMBL" id="MCI73529.1"/>
    </source>
</evidence>
<proteinExistence type="predicted"/>
<evidence type="ECO:0000313" key="3">
    <source>
        <dbReference type="Proteomes" id="UP000265520"/>
    </source>
</evidence>
<protein>
    <submittedName>
        <fullName evidence="2">Uncharacterized protein</fullName>
    </submittedName>
</protein>
<keyword evidence="3" id="KW-1185">Reference proteome</keyword>
<dbReference type="EMBL" id="LXQA010840550">
    <property type="protein sequence ID" value="MCI73529.1"/>
    <property type="molecule type" value="Genomic_DNA"/>
</dbReference>
<feature type="region of interest" description="Disordered" evidence="1">
    <location>
        <begin position="18"/>
        <end position="59"/>
    </location>
</feature>
<comment type="caution">
    <text evidence="2">The sequence shown here is derived from an EMBL/GenBank/DDBJ whole genome shotgun (WGS) entry which is preliminary data.</text>
</comment>
<feature type="non-terminal residue" evidence="2">
    <location>
        <position position="59"/>
    </location>
</feature>
<evidence type="ECO:0000256" key="1">
    <source>
        <dbReference type="SAM" id="MobiDB-lite"/>
    </source>
</evidence>
<name>A0A392UIS2_9FABA</name>
<accession>A0A392UIS2</accession>
<sequence>MTRDVNLHPSERIPAWIAPFGAPKTGNFSPWGQGWRQKPPRRHFGAGIGDEASVPADSP</sequence>
<organism evidence="2 3">
    <name type="scientific">Trifolium medium</name>
    <dbReference type="NCBI Taxonomy" id="97028"/>
    <lineage>
        <taxon>Eukaryota</taxon>
        <taxon>Viridiplantae</taxon>
        <taxon>Streptophyta</taxon>
        <taxon>Embryophyta</taxon>
        <taxon>Tracheophyta</taxon>
        <taxon>Spermatophyta</taxon>
        <taxon>Magnoliopsida</taxon>
        <taxon>eudicotyledons</taxon>
        <taxon>Gunneridae</taxon>
        <taxon>Pentapetalae</taxon>
        <taxon>rosids</taxon>
        <taxon>fabids</taxon>
        <taxon>Fabales</taxon>
        <taxon>Fabaceae</taxon>
        <taxon>Papilionoideae</taxon>
        <taxon>50 kb inversion clade</taxon>
        <taxon>NPAAA clade</taxon>
        <taxon>Hologalegina</taxon>
        <taxon>IRL clade</taxon>
        <taxon>Trifolieae</taxon>
        <taxon>Trifolium</taxon>
    </lineage>
</organism>